<dbReference type="InterPro" id="IPR029058">
    <property type="entry name" value="AB_hydrolase_fold"/>
</dbReference>
<organism evidence="2 3">
    <name type="scientific">Variovorax defluvii</name>
    <dbReference type="NCBI Taxonomy" id="913761"/>
    <lineage>
        <taxon>Bacteria</taxon>
        <taxon>Pseudomonadati</taxon>
        <taxon>Pseudomonadota</taxon>
        <taxon>Betaproteobacteria</taxon>
        <taxon>Burkholderiales</taxon>
        <taxon>Comamonadaceae</taxon>
        <taxon>Variovorax</taxon>
    </lineage>
</organism>
<dbReference type="EMBL" id="BAABGJ010000057">
    <property type="protein sequence ID" value="GAA4348510.1"/>
    <property type="molecule type" value="Genomic_DNA"/>
</dbReference>
<dbReference type="Pfam" id="PF12146">
    <property type="entry name" value="Hydrolase_4"/>
    <property type="match status" value="1"/>
</dbReference>
<reference evidence="3" key="1">
    <citation type="journal article" date="2019" name="Int. J. Syst. Evol. Microbiol.">
        <title>The Global Catalogue of Microorganisms (GCM) 10K type strain sequencing project: providing services to taxonomists for standard genome sequencing and annotation.</title>
        <authorList>
            <consortium name="The Broad Institute Genomics Platform"/>
            <consortium name="The Broad Institute Genome Sequencing Center for Infectious Disease"/>
            <person name="Wu L."/>
            <person name="Ma J."/>
        </authorList>
    </citation>
    <scope>NUCLEOTIDE SEQUENCE [LARGE SCALE GENOMIC DNA]</scope>
    <source>
        <strain evidence="3">JCM 17804</strain>
    </source>
</reference>
<dbReference type="InterPro" id="IPR022742">
    <property type="entry name" value="Hydrolase_4"/>
</dbReference>
<gene>
    <name evidence="2" type="ORF">GCM10023165_34400</name>
</gene>
<keyword evidence="2" id="KW-0378">Hydrolase</keyword>
<dbReference type="PANTHER" id="PTHR12277:SF79">
    <property type="entry name" value="XAA-PRO DIPEPTIDYL-PEPTIDASE-RELATED"/>
    <property type="match status" value="1"/>
</dbReference>
<dbReference type="Gene3D" id="3.40.50.1820">
    <property type="entry name" value="alpha/beta hydrolase"/>
    <property type="match status" value="1"/>
</dbReference>
<evidence type="ECO:0000313" key="3">
    <source>
        <dbReference type="Proteomes" id="UP001500975"/>
    </source>
</evidence>
<dbReference type="GO" id="GO:0016787">
    <property type="term" value="F:hydrolase activity"/>
    <property type="evidence" value="ECO:0007669"/>
    <property type="project" value="UniProtKB-KW"/>
</dbReference>
<evidence type="ECO:0000313" key="2">
    <source>
        <dbReference type="EMBL" id="GAA4348510.1"/>
    </source>
</evidence>
<dbReference type="RefSeq" id="WP_345539427.1">
    <property type="nucleotide sequence ID" value="NZ_BAABGJ010000057.1"/>
</dbReference>
<proteinExistence type="predicted"/>
<feature type="domain" description="Serine aminopeptidase S33" evidence="1">
    <location>
        <begin position="67"/>
        <end position="170"/>
    </location>
</feature>
<accession>A0ABP8HZX6</accession>
<dbReference type="PANTHER" id="PTHR12277">
    <property type="entry name" value="ALPHA/BETA HYDROLASE DOMAIN-CONTAINING PROTEIN"/>
    <property type="match status" value="1"/>
</dbReference>
<evidence type="ECO:0000259" key="1">
    <source>
        <dbReference type="Pfam" id="PF12146"/>
    </source>
</evidence>
<keyword evidence="3" id="KW-1185">Reference proteome</keyword>
<comment type="caution">
    <text evidence="2">The sequence shown here is derived from an EMBL/GenBank/DDBJ whole genome shotgun (WGS) entry which is preliminary data.</text>
</comment>
<sequence length="267" mass="28604">MTQVLAPVLKFVLACVIGLAGAAMFQDRLLYFPAPATVVEMATGGLQPWPSAQDFRALLAQPAGTAAARGTVLVFHGNAGHAGHRRYYADILAQQGFRVLLAEYPGYGPRGGETGERSLVEDAADSIARAYRAFGAPVVVIGESLGAGVAAAAAARQREAVAGLMLITPWDRLISVASYHYPWLPVRWLLRDRYDSVENLAGFGRPVLVVVAAGDKVVPARLGLALHESLAAPKRLLTLEAAGHNDWPGRVDPRWWQEAMDFVLGQS</sequence>
<protein>
    <submittedName>
        <fullName evidence="2">Alpha/beta hydrolase</fullName>
    </submittedName>
</protein>
<dbReference type="SUPFAM" id="SSF53474">
    <property type="entry name" value="alpha/beta-Hydrolases"/>
    <property type="match status" value="1"/>
</dbReference>
<dbReference type="Proteomes" id="UP001500975">
    <property type="component" value="Unassembled WGS sequence"/>
</dbReference>
<name>A0ABP8HZX6_9BURK</name>